<name>A0A540VSF7_9GAMM</name>
<feature type="domain" description="HTH tetR-type" evidence="5">
    <location>
        <begin position="6"/>
        <end position="66"/>
    </location>
</feature>
<reference evidence="6 7" key="1">
    <citation type="submission" date="2019-06" db="EMBL/GenBank/DDBJ databases">
        <title>Metagenome assembled Genome of Spiribacter salinus SL48-SHIP from the microbial mat of Salt Lake 48 (Novosibirsk region, Russia).</title>
        <authorList>
            <person name="Shipova A."/>
            <person name="Rozanov A.S."/>
            <person name="Bryanskaya A.V."/>
            <person name="Peltek S.E."/>
        </authorList>
    </citation>
    <scope>NUCLEOTIDE SEQUENCE [LARGE SCALE GENOMIC DNA]</scope>
    <source>
        <strain evidence="6">SL48-SHIP-2</strain>
    </source>
</reference>
<keyword evidence="1" id="KW-0805">Transcription regulation</keyword>
<proteinExistence type="predicted"/>
<dbReference type="AlphaFoldDB" id="A0A540VSF7"/>
<dbReference type="GO" id="GO:0000976">
    <property type="term" value="F:transcription cis-regulatory region binding"/>
    <property type="evidence" value="ECO:0007669"/>
    <property type="project" value="TreeGrafter"/>
</dbReference>
<accession>A0A540VSF7</accession>
<evidence type="ECO:0000256" key="2">
    <source>
        <dbReference type="ARBA" id="ARBA00023125"/>
    </source>
</evidence>
<dbReference type="Pfam" id="PF00440">
    <property type="entry name" value="TetR_N"/>
    <property type="match status" value="1"/>
</dbReference>
<dbReference type="SUPFAM" id="SSF46689">
    <property type="entry name" value="Homeodomain-like"/>
    <property type="match status" value="1"/>
</dbReference>
<comment type="caution">
    <text evidence="6">The sequence shown here is derived from an EMBL/GenBank/DDBJ whole genome shotgun (WGS) entry which is preliminary data.</text>
</comment>
<dbReference type="InterPro" id="IPR050109">
    <property type="entry name" value="HTH-type_TetR-like_transc_reg"/>
</dbReference>
<dbReference type="InterPro" id="IPR001647">
    <property type="entry name" value="HTH_TetR"/>
</dbReference>
<organism evidence="6 7">
    <name type="scientific">Spiribacter salinus</name>
    <dbReference type="NCBI Taxonomy" id="1335746"/>
    <lineage>
        <taxon>Bacteria</taxon>
        <taxon>Pseudomonadati</taxon>
        <taxon>Pseudomonadota</taxon>
        <taxon>Gammaproteobacteria</taxon>
        <taxon>Chromatiales</taxon>
        <taxon>Ectothiorhodospiraceae</taxon>
        <taxon>Spiribacter</taxon>
    </lineage>
</organism>
<dbReference type="PANTHER" id="PTHR30055:SF234">
    <property type="entry name" value="HTH-TYPE TRANSCRIPTIONAL REGULATOR BETI"/>
    <property type="match status" value="1"/>
</dbReference>
<evidence type="ECO:0000313" key="6">
    <source>
        <dbReference type="EMBL" id="TQE99690.1"/>
    </source>
</evidence>
<dbReference type="PROSITE" id="PS50977">
    <property type="entry name" value="HTH_TETR_2"/>
    <property type="match status" value="1"/>
</dbReference>
<gene>
    <name evidence="6" type="ORF">FKY71_07230</name>
</gene>
<evidence type="ECO:0000259" key="5">
    <source>
        <dbReference type="PROSITE" id="PS50977"/>
    </source>
</evidence>
<evidence type="ECO:0000256" key="1">
    <source>
        <dbReference type="ARBA" id="ARBA00023015"/>
    </source>
</evidence>
<feature type="DNA-binding region" description="H-T-H motif" evidence="4">
    <location>
        <begin position="29"/>
        <end position="48"/>
    </location>
</feature>
<evidence type="ECO:0000256" key="3">
    <source>
        <dbReference type="ARBA" id="ARBA00023163"/>
    </source>
</evidence>
<keyword evidence="3" id="KW-0804">Transcription</keyword>
<protein>
    <submittedName>
        <fullName evidence="6">TetR/AcrR family transcriptional regulator</fullName>
    </submittedName>
</protein>
<dbReference type="Proteomes" id="UP000315400">
    <property type="component" value="Unassembled WGS sequence"/>
</dbReference>
<dbReference type="EMBL" id="VIFK01000044">
    <property type="protein sequence ID" value="TQE99690.1"/>
    <property type="molecule type" value="Genomic_DNA"/>
</dbReference>
<dbReference type="GO" id="GO:0003700">
    <property type="term" value="F:DNA-binding transcription factor activity"/>
    <property type="evidence" value="ECO:0007669"/>
    <property type="project" value="TreeGrafter"/>
</dbReference>
<dbReference type="InterPro" id="IPR009057">
    <property type="entry name" value="Homeodomain-like_sf"/>
</dbReference>
<evidence type="ECO:0000256" key="4">
    <source>
        <dbReference type="PROSITE-ProRule" id="PRU00335"/>
    </source>
</evidence>
<evidence type="ECO:0000313" key="7">
    <source>
        <dbReference type="Proteomes" id="UP000315400"/>
    </source>
</evidence>
<keyword evidence="2 4" id="KW-0238">DNA-binding</keyword>
<sequence length="201" mass="22460">MIRDREHSERRLIRAVGEIVAKQGFHGLGVNAVARAAGVDKVLIYRYFDGLPNLLRAYGESGDFWPGITEVLGDDSGAVRALPVEARLERVIVGLLDALRARPQTIEILAWETVEDNALTQALADIRERWGLRVIEEVLPDANEHPEDVLALASVLVAGVQYLMIRARRSTAYGGLELRTEEGWERIRRAIALACRIDIER</sequence>
<dbReference type="Gene3D" id="1.10.357.10">
    <property type="entry name" value="Tetracycline Repressor, domain 2"/>
    <property type="match status" value="1"/>
</dbReference>
<dbReference type="PANTHER" id="PTHR30055">
    <property type="entry name" value="HTH-TYPE TRANSCRIPTIONAL REGULATOR RUTR"/>
    <property type="match status" value="1"/>
</dbReference>